<feature type="region of interest" description="Disordered" evidence="2">
    <location>
        <begin position="194"/>
        <end position="261"/>
    </location>
</feature>
<accession>A0AAJ6VDF0</accession>
<dbReference type="AlphaFoldDB" id="A0AAJ6VDF0"/>
<feature type="region of interest" description="Disordered" evidence="2">
    <location>
        <begin position="379"/>
        <end position="426"/>
    </location>
</feature>
<keyword evidence="3" id="KW-1185">Reference proteome</keyword>
<dbReference type="GO" id="GO:0015031">
    <property type="term" value="P:protein transport"/>
    <property type="evidence" value="ECO:0007669"/>
    <property type="project" value="InterPro"/>
</dbReference>
<feature type="region of interest" description="Disordered" evidence="2">
    <location>
        <begin position="563"/>
        <end position="590"/>
    </location>
</feature>
<feature type="compositionally biased region" description="Polar residues" evidence="2">
    <location>
        <begin position="563"/>
        <end position="577"/>
    </location>
</feature>
<dbReference type="KEGG" id="peu:105140388"/>
<protein>
    <submittedName>
        <fullName evidence="4 5">Uncharacterized protein LOC105140388</fullName>
    </submittedName>
</protein>
<gene>
    <name evidence="4 5" type="primary">LOC105140388</name>
</gene>
<organism evidence="3 4">
    <name type="scientific">Populus euphratica</name>
    <name type="common">Euphrates poplar</name>
    <dbReference type="NCBI Taxonomy" id="75702"/>
    <lineage>
        <taxon>Eukaryota</taxon>
        <taxon>Viridiplantae</taxon>
        <taxon>Streptophyta</taxon>
        <taxon>Embryophyta</taxon>
        <taxon>Tracheophyta</taxon>
        <taxon>Spermatophyta</taxon>
        <taxon>Magnoliopsida</taxon>
        <taxon>eudicotyledons</taxon>
        <taxon>Gunneridae</taxon>
        <taxon>Pentapetalae</taxon>
        <taxon>rosids</taxon>
        <taxon>fabids</taxon>
        <taxon>Malpighiales</taxon>
        <taxon>Salicaceae</taxon>
        <taxon>Saliceae</taxon>
        <taxon>Populus</taxon>
    </lineage>
</organism>
<feature type="compositionally biased region" description="Basic and acidic residues" evidence="2">
    <location>
        <begin position="195"/>
        <end position="223"/>
    </location>
</feature>
<comment type="similarity">
    <text evidence="1">Belongs to the IST1 family.</text>
</comment>
<reference evidence="4 5" key="1">
    <citation type="submission" date="2025-04" db="UniProtKB">
        <authorList>
            <consortium name="RefSeq"/>
        </authorList>
    </citation>
    <scope>IDENTIFICATION</scope>
</reference>
<dbReference type="Proteomes" id="UP000694918">
    <property type="component" value="Unplaced"/>
</dbReference>
<dbReference type="InterPro" id="IPR005061">
    <property type="entry name" value="Ist1"/>
</dbReference>
<feature type="region of interest" description="Disordered" evidence="2">
    <location>
        <begin position="308"/>
        <end position="332"/>
    </location>
</feature>
<evidence type="ECO:0000256" key="2">
    <source>
        <dbReference type="SAM" id="MobiDB-lite"/>
    </source>
</evidence>
<sequence length="657" mass="75345">MFFTLFGWRNASKCKRLMKQVQYRINLLKTKRHSIVRQLREDVAQLIKAGYENIAFNRAELLFKDENIVAIYELLDGFCEFIVANLSYIRWNKDCPNDVNEAVSTLIFASARCGDIPELRSVRKIFAQHYGQRFEKTALELLPGNLVNFQVKERLSILSVPDDVKQVLVDKIAKDYCLRPEILALEYASELQQQEEEHREHQVRDKDVQNDGSKIEESKREVLDGNDLEGKAIYNDSRSTSRSSTTSTHSFQNSYTSSGSINSSIAQQSSLDTLESQMCNKADKEDNFAGLHSPSKFKVVALSTEESQVASNDYSTTSKHKEERKMAGTSSESLPQFPEEMIVYLDGVEEVQSITKEGSCQDKRIFKFKSSRFLPKKEKAEDSCDVKHMDQYESGSEKPSSSSSRNRRNTKVKRSRRRSMSQEHSSAEDIQCMLYYNKPCKRYTTDPKHKSQLPSKHQKKTAIGNSEETCDAEKRQKQPHYSKHCCLNHPCYFCTNDGRVAHDVPPWNQKRLLTVVHHCHCPTTGESHAEMERYAFPHQPRRKSCEFGASACDFFTSQDWQPDQQRKQNSTCSNVSSAYPCPKPTSSLTRKEPKAPYLRAMTMPQERSNYSNRENVERCSSFPIESPIHVHPKLPDCDDIAAKFTALKREHAKNTHA</sequence>
<dbReference type="FunFam" id="1.20.1260.60:FF:000002">
    <property type="entry name" value="Vacuolar protein sorting-associated protein IST1"/>
    <property type="match status" value="1"/>
</dbReference>
<dbReference type="PANTHER" id="PTHR12161">
    <property type="entry name" value="IST1 FAMILY MEMBER"/>
    <property type="match status" value="1"/>
</dbReference>
<name>A0AAJ6VDF0_POPEU</name>
<feature type="compositionally biased region" description="Polar residues" evidence="2">
    <location>
        <begin position="308"/>
        <end position="317"/>
    </location>
</feature>
<dbReference type="Pfam" id="PF03398">
    <property type="entry name" value="Ist1"/>
    <property type="match status" value="1"/>
</dbReference>
<feature type="compositionally biased region" description="Basic residues" evidence="2">
    <location>
        <begin position="405"/>
        <end position="419"/>
    </location>
</feature>
<evidence type="ECO:0000256" key="1">
    <source>
        <dbReference type="ARBA" id="ARBA00005536"/>
    </source>
</evidence>
<feature type="compositionally biased region" description="Low complexity" evidence="2">
    <location>
        <begin position="237"/>
        <end position="261"/>
    </location>
</feature>
<evidence type="ECO:0000313" key="5">
    <source>
        <dbReference type="RefSeq" id="XP_011045498.1"/>
    </source>
</evidence>
<dbReference type="Gene3D" id="1.20.1260.60">
    <property type="entry name" value="Vacuolar protein sorting-associated protein Ist1"/>
    <property type="match status" value="1"/>
</dbReference>
<dbReference type="PANTHER" id="PTHR12161:SF44">
    <property type="entry name" value="REGULATOR OF VPS4 ACTIVITY IN THE MVB PATHWAY PROTEIN"/>
    <property type="match status" value="1"/>
</dbReference>
<dbReference type="GeneID" id="105140388"/>
<dbReference type="RefSeq" id="XP_011045497.1">
    <property type="nucleotide sequence ID" value="XM_011047195.1"/>
</dbReference>
<evidence type="ECO:0000313" key="3">
    <source>
        <dbReference type="Proteomes" id="UP000694918"/>
    </source>
</evidence>
<evidence type="ECO:0000313" key="4">
    <source>
        <dbReference type="RefSeq" id="XP_011045497.1"/>
    </source>
</evidence>
<feature type="region of interest" description="Disordered" evidence="2">
    <location>
        <begin position="445"/>
        <end position="466"/>
    </location>
</feature>
<feature type="compositionally biased region" description="Basic and acidic residues" evidence="2">
    <location>
        <begin position="379"/>
        <end position="391"/>
    </location>
</feature>
<proteinExistence type="inferred from homology"/>
<dbReference type="RefSeq" id="XP_011045498.1">
    <property type="nucleotide sequence ID" value="XM_011047196.1"/>
</dbReference>
<dbReference type="InterPro" id="IPR042277">
    <property type="entry name" value="IST1-like"/>
</dbReference>